<dbReference type="PANTHER" id="PTHR22789">
    <property type="entry name" value="FUCULOSE PHOSPHATE ALDOLASE"/>
    <property type="match status" value="1"/>
</dbReference>
<dbReference type="SMART" id="SM01007">
    <property type="entry name" value="Aldolase_II"/>
    <property type="match status" value="1"/>
</dbReference>
<reference evidence="4 5" key="1">
    <citation type="submission" date="2017-07" db="EMBL/GenBank/DDBJ databases">
        <authorList>
            <person name="Sun Z.S."/>
            <person name="Albrecht U."/>
            <person name="Echele G."/>
            <person name="Lee C.C."/>
        </authorList>
    </citation>
    <scope>NUCLEOTIDE SEQUENCE [LARGE SCALE GENOMIC DNA]</scope>
    <source>
        <strain evidence="4 5">DSM 14827</strain>
    </source>
</reference>
<accession>A0A239PTN5</accession>
<protein>
    <submittedName>
        <fullName evidence="4">L-fuculose-phosphate aldolase</fullName>
    </submittedName>
</protein>
<dbReference type="GO" id="GO:0005829">
    <property type="term" value="C:cytosol"/>
    <property type="evidence" value="ECO:0007669"/>
    <property type="project" value="TreeGrafter"/>
</dbReference>
<dbReference type="AlphaFoldDB" id="A0A239PTN5"/>
<keyword evidence="1" id="KW-0479">Metal-binding</keyword>
<evidence type="ECO:0000313" key="5">
    <source>
        <dbReference type="Proteomes" id="UP000198307"/>
    </source>
</evidence>
<evidence type="ECO:0000256" key="2">
    <source>
        <dbReference type="ARBA" id="ARBA00023239"/>
    </source>
</evidence>
<dbReference type="InterPro" id="IPR050197">
    <property type="entry name" value="Aldolase_class_II_sugar_metab"/>
</dbReference>
<evidence type="ECO:0000259" key="3">
    <source>
        <dbReference type="SMART" id="SM01007"/>
    </source>
</evidence>
<dbReference type="Pfam" id="PF00596">
    <property type="entry name" value="Aldolase_II"/>
    <property type="match status" value="1"/>
</dbReference>
<gene>
    <name evidence="4" type="ORF">SAMN05444959_105139</name>
</gene>
<evidence type="ECO:0000256" key="1">
    <source>
        <dbReference type="ARBA" id="ARBA00022723"/>
    </source>
</evidence>
<dbReference type="GO" id="GO:0046872">
    <property type="term" value="F:metal ion binding"/>
    <property type="evidence" value="ECO:0007669"/>
    <property type="project" value="UniProtKB-KW"/>
</dbReference>
<dbReference type="Gene3D" id="3.40.225.10">
    <property type="entry name" value="Class II aldolase/adducin N-terminal domain"/>
    <property type="match status" value="1"/>
</dbReference>
<organism evidence="4 5">
    <name type="scientific">Paracoccus seriniphilus</name>
    <dbReference type="NCBI Taxonomy" id="184748"/>
    <lineage>
        <taxon>Bacteria</taxon>
        <taxon>Pseudomonadati</taxon>
        <taxon>Pseudomonadota</taxon>
        <taxon>Alphaproteobacteria</taxon>
        <taxon>Rhodobacterales</taxon>
        <taxon>Paracoccaceae</taxon>
        <taxon>Paracoccus</taxon>
    </lineage>
</organism>
<name>A0A239PTN5_9RHOB</name>
<evidence type="ECO:0000313" key="4">
    <source>
        <dbReference type="EMBL" id="SNT73661.1"/>
    </source>
</evidence>
<dbReference type="InterPro" id="IPR001303">
    <property type="entry name" value="Aldolase_II/adducin_N"/>
</dbReference>
<dbReference type="RefSeq" id="WP_089344074.1">
    <property type="nucleotide sequence ID" value="NZ_CP067132.1"/>
</dbReference>
<sequence>MQQSEMQLRQAIVTACQNMNSLGINQGTSGNISVRCGDKVLITPSATPYEDMTPEMIAEMPLDGEYGAWSGPLKPSTEWRFHYDILRARPDMSAVVHAHPTYCTTLAIARRPIPPVHYMIASFGGMDVRCSGYATFGTAELSTLALEALQDRTACLMANHGMIALGESLEKAMWRAVELEAIARQYCLSLTIGEPVMLSEAEIDEALAKFSDYGLKAAE</sequence>
<dbReference type="SUPFAM" id="SSF53639">
    <property type="entry name" value="AraD/HMP-PK domain-like"/>
    <property type="match status" value="1"/>
</dbReference>
<dbReference type="EMBL" id="FZQB01000005">
    <property type="protein sequence ID" value="SNT73661.1"/>
    <property type="molecule type" value="Genomic_DNA"/>
</dbReference>
<dbReference type="GO" id="GO:0019323">
    <property type="term" value="P:pentose catabolic process"/>
    <property type="evidence" value="ECO:0007669"/>
    <property type="project" value="TreeGrafter"/>
</dbReference>
<dbReference type="PANTHER" id="PTHR22789:SF0">
    <property type="entry name" value="3-OXO-TETRONATE 4-PHOSPHATE DECARBOXYLASE-RELATED"/>
    <property type="match status" value="1"/>
</dbReference>
<keyword evidence="2" id="KW-0456">Lyase</keyword>
<dbReference type="GO" id="GO:0016832">
    <property type="term" value="F:aldehyde-lyase activity"/>
    <property type="evidence" value="ECO:0007669"/>
    <property type="project" value="TreeGrafter"/>
</dbReference>
<feature type="domain" description="Class II aldolase/adducin N-terminal" evidence="3">
    <location>
        <begin position="10"/>
        <end position="187"/>
    </location>
</feature>
<dbReference type="OrthoDB" id="5291399at2"/>
<dbReference type="Proteomes" id="UP000198307">
    <property type="component" value="Unassembled WGS sequence"/>
</dbReference>
<proteinExistence type="predicted"/>
<dbReference type="InterPro" id="IPR036409">
    <property type="entry name" value="Aldolase_II/adducin_N_sf"/>
</dbReference>
<keyword evidence="5" id="KW-1185">Reference proteome</keyword>